<proteinExistence type="predicted"/>
<protein>
    <submittedName>
        <fullName evidence="1">Phosphoadenosine phosphosulfate reductase</fullName>
    </submittedName>
</protein>
<accession>A0A438AJJ1</accession>
<comment type="caution">
    <text evidence="1">The sequence shown here is derived from an EMBL/GenBank/DDBJ whole genome shotgun (WGS) entry which is preliminary data.</text>
</comment>
<keyword evidence="2" id="KW-1185">Reference proteome</keyword>
<gene>
    <name evidence="1" type="ORF">EKE94_08135</name>
</gene>
<name>A0A438AJJ1_9RHOB</name>
<dbReference type="OrthoDB" id="7840273at2"/>
<dbReference type="PROSITE" id="PS00018">
    <property type="entry name" value="EF_HAND_1"/>
    <property type="match status" value="1"/>
</dbReference>
<dbReference type="RefSeq" id="WP_127906086.1">
    <property type="nucleotide sequence ID" value="NZ_RQXX01000002.1"/>
</dbReference>
<organism evidence="1 2">
    <name type="scientific">Mesobaculum littorinae</name>
    <dbReference type="NCBI Taxonomy" id="2486419"/>
    <lineage>
        <taxon>Bacteria</taxon>
        <taxon>Pseudomonadati</taxon>
        <taxon>Pseudomonadota</taxon>
        <taxon>Alphaproteobacteria</taxon>
        <taxon>Rhodobacterales</taxon>
        <taxon>Roseobacteraceae</taxon>
        <taxon>Mesobaculum</taxon>
    </lineage>
</organism>
<sequence>MTILDNSFDDEFDDEDDDDEVDAADLHDFAYGLNPAHFVRFERRGPQLLVSFDVVYDRDAPLKDRRARLDPLAHDHDWSVLSLTSQGNTWFRAPEIVTFFDALVDGTLLDQFDDVLFYGAGSGGHAALSYALTAPMSRVLALAPQATLDPRMASWDTRFRSAEDIDFASRYLPSPGNLAASEQVYVAFDPLQEEDARHAALLSGPTTLELRCRRMGPRLEDRLTEMGKLDDIVAAAMTGDLDGPGFYTALRTRRDDSAYLRRIVARLIEDDRPWLEALVVRNIAQRTGRTRYLRRFERLAAELEDMGMPVPPSRADEPGD</sequence>
<evidence type="ECO:0000313" key="1">
    <source>
        <dbReference type="EMBL" id="RVV98852.1"/>
    </source>
</evidence>
<dbReference type="InterPro" id="IPR018247">
    <property type="entry name" value="EF_Hand_1_Ca_BS"/>
</dbReference>
<dbReference type="EMBL" id="RQXX01000002">
    <property type="protein sequence ID" value="RVV98852.1"/>
    <property type="molecule type" value="Genomic_DNA"/>
</dbReference>
<evidence type="ECO:0000313" key="2">
    <source>
        <dbReference type="Proteomes" id="UP000285908"/>
    </source>
</evidence>
<reference evidence="1 2" key="1">
    <citation type="submission" date="2018-11" db="EMBL/GenBank/DDBJ databases">
        <title>Mesobaculum littorinae gen. nov., sp. nov., isolated from Littorina scabra that represents a novel genus of the order Rhodobacteraceae.</title>
        <authorList>
            <person name="Li F."/>
        </authorList>
    </citation>
    <scope>NUCLEOTIDE SEQUENCE [LARGE SCALE GENOMIC DNA]</scope>
    <source>
        <strain evidence="1 2">M0103</strain>
    </source>
</reference>
<dbReference type="Proteomes" id="UP000285908">
    <property type="component" value="Unassembled WGS sequence"/>
</dbReference>
<dbReference type="AlphaFoldDB" id="A0A438AJJ1"/>